<reference evidence="11" key="1">
    <citation type="submission" date="2025-08" db="UniProtKB">
        <authorList>
            <consortium name="Ensembl"/>
        </authorList>
    </citation>
    <scope>IDENTIFICATION</scope>
</reference>
<protein>
    <recommendedName>
        <fullName evidence="10">Peptidase M24 domain-containing protein</fullName>
    </recommendedName>
</protein>
<feature type="region of interest" description="Disordered" evidence="9">
    <location>
        <begin position="1"/>
        <end position="154"/>
    </location>
</feature>
<dbReference type="InterPro" id="IPR000994">
    <property type="entry name" value="Pept_M24"/>
</dbReference>
<evidence type="ECO:0000313" key="12">
    <source>
        <dbReference type="Proteomes" id="UP000694388"/>
    </source>
</evidence>
<evidence type="ECO:0000313" key="11">
    <source>
        <dbReference type="Ensembl" id="ENSEBUP00000013412.1"/>
    </source>
</evidence>
<evidence type="ECO:0000256" key="9">
    <source>
        <dbReference type="SAM" id="MobiDB-lite"/>
    </source>
</evidence>
<dbReference type="GeneTree" id="ENSGT00940000155016"/>
<evidence type="ECO:0000256" key="1">
    <source>
        <dbReference type="ARBA" id="ARBA00000294"/>
    </source>
</evidence>
<sequence length="410" mass="45554">MAAVQTEEKTNRRIKGKSKEGVAEEVNGHLENKTVDGTKEEIRKKRRNKKKKNKAEQGTEENERERSVESNGPTKQQGMDKALKKPLQAQQVVNEDKDFNVEDGDGDGDGEADGDGEGSGIKKKKKRKKKKAATAAPDGKAVSPPCQSTSVKVQTDPPRVPVCELFPNGIYPKGEECEYTPIQDGHMVSWRANSEERRALDSASEEEWNDFRQAAEVHRQVRKHVMSFIKPGLTMIDICERLEACSRALIKENGFKAGLAFPTGCSLNNCAAHYTPNAGDSTVLQYDDVCKIDFGTHINGRIIDCAFTVTFNPKYDKLLEAVKDATNTGIKMAGIDVPLRDVGEAIQEVMESYEVELDGKTYQGMTPLFHTSIRFDKLTLIRDFHNDVIRPRMLGANAQKPHETALFGAK</sequence>
<keyword evidence="8" id="KW-0378">Hydrolase</keyword>
<dbReference type="Gene3D" id="3.90.230.10">
    <property type="entry name" value="Creatinase/methionine aminopeptidase superfamily"/>
    <property type="match status" value="1"/>
</dbReference>
<dbReference type="PRINTS" id="PR00599">
    <property type="entry name" value="MAPEPTIDASE"/>
</dbReference>
<dbReference type="Proteomes" id="UP000694388">
    <property type="component" value="Unplaced"/>
</dbReference>
<evidence type="ECO:0000256" key="7">
    <source>
        <dbReference type="ARBA" id="ARBA00022723"/>
    </source>
</evidence>
<keyword evidence="7" id="KW-0479">Metal-binding</keyword>
<dbReference type="SUPFAM" id="SSF55920">
    <property type="entry name" value="Creatinase/aminopeptidase"/>
    <property type="match status" value="1"/>
</dbReference>
<dbReference type="PANTHER" id="PTHR45777:SF2">
    <property type="entry name" value="METHIONINE AMINOPEPTIDASE 2"/>
    <property type="match status" value="1"/>
</dbReference>
<reference evidence="11" key="2">
    <citation type="submission" date="2025-09" db="UniProtKB">
        <authorList>
            <consortium name="Ensembl"/>
        </authorList>
    </citation>
    <scope>IDENTIFICATION</scope>
</reference>
<keyword evidence="5" id="KW-0031">Aminopeptidase</keyword>
<dbReference type="InterPro" id="IPR018349">
    <property type="entry name" value="Pept_M24A_MAP2_BS"/>
</dbReference>
<evidence type="ECO:0000259" key="10">
    <source>
        <dbReference type="Pfam" id="PF00557"/>
    </source>
</evidence>
<feature type="compositionally biased region" description="Basic residues" evidence="9">
    <location>
        <begin position="121"/>
        <end position="132"/>
    </location>
</feature>
<dbReference type="InterPro" id="IPR001714">
    <property type="entry name" value="Pept_M24_MAP"/>
</dbReference>
<feature type="compositionally biased region" description="Acidic residues" evidence="9">
    <location>
        <begin position="101"/>
        <end position="116"/>
    </location>
</feature>
<dbReference type="GO" id="GO:0005737">
    <property type="term" value="C:cytoplasm"/>
    <property type="evidence" value="ECO:0007669"/>
    <property type="project" value="TreeGrafter"/>
</dbReference>
<comment type="catalytic activity">
    <reaction evidence="1">
        <text>Release of N-terminal amino acids, preferentially methionine, from peptides and arylamides.</text>
        <dbReference type="EC" id="3.4.11.18"/>
    </reaction>
</comment>
<dbReference type="GO" id="GO:0006508">
    <property type="term" value="P:proteolysis"/>
    <property type="evidence" value="ECO:0007669"/>
    <property type="project" value="UniProtKB-KW"/>
</dbReference>
<dbReference type="GO" id="GO:0004239">
    <property type="term" value="F:initiator methionyl aminopeptidase activity"/>
    <property type="evidence" value="ECO:0007669"/>
    <property type="project" value="UniProtKB-EC"/>
</dbReference>
<accession>A0A8C4QDH6</accession>
<dbReference type="GO" id="GO:0046872">
    <property type="term" value="F:metal ion binding"/>
    <property type="evidence" value="ECO:0007669"/>
    <property type="project" value="UniProtKB-KW"/>
</dbReference>
<feature type="compositionally biased region" description="Basic and acidic residues" evidence="9">
    <location>
        <begin position="54"/>
        <end position="68"/>
    </location>
</feature>
<evidence type="ECO:0000256" key="6">
    <source>
        <dbReference type="ARBA" id="ARBA00022670"/>
    </source>
</evidence>
<feature type="domain" description="Peptidase M24" evidence="10">
    <location>
        <begin position="211"/>
        <end position="355"/>
    </location>
</feature>
<dbReference type="InterPro" id="IPR036005">
    <property type="entry name" value="Creatinase/aminopeptidase-like"/>
</dbReference>
<feature type="compositionally biased region" description="Basic residues" evidence="9">
    <location>
        <begin position="44"/>
        <end position="53"/>
    </location>
</feature>
<comment type="cofactor">
    <cofactor evidence="3">
        <name>Co(2+)</name>
        <dbReference type="ChEBI" id="CHEBI:48828"/>
    </cofactor>
</comment>
<keyword evidence="6" id="KW-0645">Protease</keyword>
<dbReference type="InterPro" id="IPR050247">
    <property type="entry name" value="Met_Aminopeptidase_Type2"/>
</dbReference>
<comment type="cofactor">
    <cofactor evidence="4">
        <name>Fe(2+)</name>
        <dbReference type="ChEBI" id="CHEBI:29033"/>
    </cofactor>
</comment>
<evidence type="ECO:0000256" key="2">
    <source>
        <dbReference type="ARBA" id="ARBA00001936"/>
    </source>
</evidence>
<organism evidence="11 12">
    <name type="scientific">Eptatretus burgeri</name>
    <name type="common">Inshore hagfish</name>
    <dbReference type="NCBI Taxonomy" id="7764"/>
    <lineage>
        <taxon>Eukaryota</taxon>
        <taxon>Metazoa</taxon>
        <taxon>Chordata</taxon>
        <taxon>Craniata</taxon>
        <taxon>Vertebrata</taxon>
        <taxon>Cyclostomata</taxon>
        <taxon>Myxini</taxon>
        <taxon>Myxiniformes</taxon>
        <taxon>Myxinidae</taxon>
        <taxon>Eptatretinae</taxon>
        <taxon>Eptatretus</taxon>
    </lineage>
</organism>
<dbReference type="GO" id="GO:0008235">
    <property type="term" value="F:metalloexopeptidase activity"/>
    <property type="evidence" value="ECO:0007669"/>
    <property type="project" value="TreeGrafter"/>
</dbReference>
<comment type="cofactor">
    <cofactor evidence="2">
        <name>Mn(2+)</name>
        <dbReference type="ChEBI" id="CHEBI:29035"/>
    </cofactor>
</comment>
<dbReference type="Ensembl" id="ENSEBUT00000013988.1">
    <property type="protein sequence ID" value="ENSEBUP00000013412.1"/>
    <property type="gene ID" value="ENSEBUG00000008465.1"/>
</dbReference>
<dbReference type="PANTHER" id="PTHR45777">
    <property type="entry name" value="METHIONINE AMINOPEPTIDASE 2"/>
    <property type="match status" value="1"/>
</dbReference>
<evidence type="ECO:0000256" key="5">
    <source>
        <dbReference type="ARBA" id="ARBA00022438"/>
    </source>
</evidence>
<name>A0A8C4QDH6_EPTBU</name>
<keyword evidence="12" id="KW-1185">Reference proteome</keyword>
<dbReference type="AlphaFoldDB" id="A0A8C4QDH6"/>
<feature type="compositionally biased region" description="Basic and acidic residues" evidence="9">
    <location>
        <begin position="1"/>
        <end position="43"/>
    </location>
</feature>
<proteinExistence type="predicted"/>
<dbReference type="PROSITE" id="PS01202">
    <property type="entry name" value="MAP_2"/>
    <property type="match status" value="1"/>
</dbReference>
<evidence type="ECO:0000256" key="8">
    <source>
        <dbReference type="ARBA" id="ARBA00022801"/>
    </source>
</evidence>
<evidence type="ECO:0000256" key="4">
    <source>
        <dbReference type="ARBA" id="ARBA00001954"/>
    </source>
</evidence>
<dbReference type="Pfam" id="PF00557">
    <property type="entry name" value="Peptidase_M24"/>
    <property type="match status" value="1"/>
</dbReference>
<evidence type="ECO:0000256" key="3">
    <source>
        <dbReference type="ARBA" id="ARBA00001941"/>
    </source>
</evidence>